<evidence type="ECO:0000313" key="5">
    <source>
        <dbReference type="Proteomes" id="UP000766904"/>
    </source>
</evidence>
<dbReference type="InterPro" id="IPR012341">
    <property type="entry name" value="6hp_glycosidase-like_sf"/>
</dbReference>
<feature type="compositionally biased region" description="Polar residues" evidence="1">
    <location>
        <begin position="292"/>
        <end position="301"/>
    </location>
</feature>
<feature type="compositionally biased region" description="Basic and acidic residues" evidence="1">
    <location>
        <begin position="306"/>
        <end position="321"/>
    </location>
</feature>
<feature type="domain" description="Putative glycogen debranching enzyme N-terminal" evidence="2">
    <location>
        <begin position="12"/>
        <end position="208"/>
    </location>
</feature>
<comment type="caution">
    <text evidence="4">The sequence shown here is derived from an EMBL/GenBank/DDBJ whole genome shotgun (WGS) entry which is preliminary data.</text>
</comment>
<evidence type="ECO:0000259" key="3">
    <source>
        <dbReference type="Pfam" id="PF22422"/>
    </source>
</evidence>
<dbReference type="Pfam" id="PF22422">
    <property type="entry name" value="MGH1-like_GH"/>
    <property type="match status" value="1"/>
</dbReference>
<gene>
    <name evidence="4" type="ORF">CV102_18445</name>
</gene>
<dbReference type="InterPro" id="IPR054491">
    <property type="entry name" value="MGH1-like_GH"/>
</dbReference>
<protein>
    <recommendedName>
        <fullName evidence="6">Amylo-alpha-1,6-glucosidase</fullName>
    </recommendedName>
</protein>
<feature type="region of interest" description="Disordered" evidence="1">
    <location>
        <begin position="291"/>
        <end position="322"/>
    </location>
</feature>
<evidence type="ECO:0000313" key="4">
    <source>
        <dbReference type="EMBL" id="TYL37280.1"/>
    </source>
</evidence>
<dbReference type="RefSeq" id="WP_148859425.1">
    <property type="nucleotide sequence ID" value="NZ_PHNJ01000011.1"/>
</dbReference>
<name>A0A8J8PZF1_9EURY</name>
<keyword evidence="5" id="KW-1185">Reference proteome</keyword>
<dbReference type="InterPro" id="IPR032856">
    <property type="entry name" value="GDE_N_bis"/>
</dbReference>
<evidence type="ECO:0000259" key="2">
    <source>
        <dbReference type="Pfam" id="PF14742"/>
    </source>
</evidence>
<dbReference type="GO" id="GO:0005975">
    <property type="term" value="P:carbohydrate metabolic process"/>
    <property type="evidence" value="ECO:0007669"/>
    <property type="project" value="InterPro"/>
</dbReference>
<sequence length="692" mass="73656">MIPDDCVLAISDGVVAVVGAHGDVRNVHDESGVYSRDVQHLGEFAVRPTDREAPTAGWDRIARRAGPDGVTTVLSSGAVGDGRGDARPLLVEKRLVPDANGVTLTTTVENYTAEQRTVDVEVTARSSFRHVFECPGFFSARKPVDRTLAVRERFDGATLAADCPDGTTRRTTIDVTNASAVTTDANGGVGTTITATLPVEPGGTATLTTSATFAPAREPGDVQDTPVVSAQPSSPLFEAAADTLAALTLPEGVPAAGAPRFLAPFGRDALLVGFQTLPFAPQLTRRTLEHFASQQGTTSDDATLEEPGKIPHENRHGDRPAVGKSIRAPYYGTVDATPLFAGLVAAYGEWAGTDAVTDELYAAAVEAAEWICETSGADGLLRYDSHDHEYGLAHLGWKDSGRALARPDGTPATPPVALAEVQGYAYRALRGVAELAAQRGDDRFHERFTEHAQRVQDRFDEAFWLPDERCYALALDDEGVVESVASNQGHALWTGIVPADRADAVIDRLLEPDMLTDAGLRTFAASHDAFDPLSYHRGSVWPHDTSLAAMGAARYGRGDAVAALVERGLDALEASATTDPERWGFPELMVGLDQPGLETGRIHHPDSCEPAAWSAGSAFGFVQAALGFDVRDGDPVAQPVLPERFEAVHATIRCHNVPYAVRCTDNSVVMTPTTDRVGSGHSKRSSRTTRGD</sequence>
<dbReference type="Proteomes" id="UP000766904">
    <property type="component" value="Unassembled WGS sequence"/>
</dbReference>
<evidence type="ECO:0000256" key="1">
    <source>
        <dbReference type="SAM" id="MobiDB-lite"/>
    </source>
</evidence>
<dbReference type="OrthoDB" id="7795at2157"/>
<dbReference type="SUPFAM" id="SSF48208">
    <property type="entry name" value="Six-hairpin glycosidases"/>
    <property type="match status" value="1"/>
</dbReference>
<dbReference type="Pfam" id="PF14742">
    <property type="entry name" value="GDE_N_bis"/>
    <property type="match status" value="1"/>
</dbReference>
<feature type="region of interest" description="Disordered" evidence="1">
    <location>
        <begin position="672"/>
        <end position="692"/>
    </location>
</feature>
<dbReference type="AlphaFoldDB" id="A0A8J8PZF1"/>
<dbReference type="InterPro" id="IPR008928">
    <property type="entry name" value="6-hairpin_glycosidase_sf"/>
</dbReference>
<dbReference type="EMBL" id="PHNJ01000011">
    <property type="protein sequence ID" value="TYL37280.1"/>
    <property type="molecule type" value="Genomic_DNA"/>
</dbReference>
<feature type="domain" description="Mannosylglycerate hydrolase MGH1-like glycoside hydrolase" evidence="3">
    <location>
        <begin position="339"/>
        <end position="573"/>
    </location>
</feature>
<evidence type="ECO:0008006" key="6">
    <source>
        <dbReference type="Google" id="ProtNLM"/>
    </source>
</evidence>
<organism evidence="4 5">
    <name type="scientific">Natronococcus pandeyae</name>
    <dbReference type="NCBI Taxonomy" id="2055836"/>
    <lineage>
        <taxon>Archaea</taxon>
        <taxon>Methanobacteriati</taxon>
        <taxon>Methanobacteriota</taxon>
        <taxon>Stenosarchaea group</taxon>
        <taxon>Halobacteria</taxon>
        <taxon>Halobacteriales</taxon>
        <taxon>Natrialbaceae</taxon>
        <taxon>Natronococcus</taxon>
    </lineage>
</organism>
<accession>A0A8J8PZF1</accession>
<dbReference type="Gene3D" id="1.50.10.10">
    <property type="match status" value="1"/>
</dbReference>
<proteinExistence type="predicted"/>
<reference evidence="4" key="1">
    <citation type="submission" date="2017-11" db="EMBL/GenBank/DDBJ databases">
        <authorList>
            <person name="Kajale S.C."/>
            <person name="Sharma A."/>
        </authorList>
    </citation>
    <scope>NUCLEOTIDE SEQUENCE</scope>
    <source>
        <strain evidence="4">LS1_42</strain>
    </source>
</reference>
<feature type="compositionally biased region" description="Basic residues" evidence="1">
    <location>
        <begin position="681"/>
        <end position="692"/>
    </location>
</feature>